<evidence type="ECO:0000256" key="4">
    <source>
        <dbReference type="ARBA" id="ARBA00022448"/>
    </source>
</evidence>
<dbReference type="GO" id="GO:0015297">
    <property type="term" value="F:antiporter activity"/>
    <property type="evidence" value="ECO:0007669"/>
    <property type="project" value="UniProtKB-KW"/>
</dbReference>
<dbReference type="PANTHER" id="PTHR12385">
    <property type="entry name" value="CHOLINE TRANSPORTER-LIKE (SLC FAMILY 44)"/>
    <property type="match status" value="1"/>
</dbReference>
<comment type="subcellular location">
    <subcellularLocation>
        <location evidence="2">Apical cell membrane</location>
    </subcellularLocation>
    <subcellularLocation>
        <location evidence="13">Cell membrane</location>
        <topology evidence="13">Multi-pass membrane protein</topology>
    </subcellularLocation>
    <subcellularLocation>
        <location evidence="1">Membrane</location>
        <topology evidence="1">Multi-pass membrane protein</topology>
    </subcellularLocation>
</comment>
<evidence type="ECO:0000313" key="14">
    <source>
        <dbReference type="EMBL" id="KAG7322519.1"/>
    </source>
</evidence>
<evidence type="ECO:0000256" key="13">
    <source>
        <dbReference type="RuleBase" id="RU368066"/>
    </source>
</evidence>
<dbReference type="AlphaFoldDB" id="A0A9D3SKI1"/>
<accession>A0A9D3SKI1</accession>
<comment type="catalytic activity">
    <reaction evidence="11">
        <text>choline(out) + n H(+)(in) = choline(in) + n H(+)(out)</text>
        <dbReference type="Rhea" id="RHEA:75463"/>
        <dbReference type="ChEBI" id="CHEBI:15354"/>
        <dbReference type="ChEBI" id="CHEBI:15378"/>
    </reaction>
</comment>
<keyword evidence="6" id="KW-1003">Cell membrane</keyword>
<proteinExistence type="inferred from homology"/>
<sequence>MVVYAIIGGAAWLYGNPQYIIKEQNSAGVFCGVGPNVDKPNVFYFDVLKCASAVNVMAATFKGLQCPTTQAFAAGAKPGEVFQQEFCDPSLDLTQTTFTVQEILDKGLCPDYYMPSKPVQGKCLPSFEPNDVPSDFTVHGSTLDKETGKDIIDASSSLKSGFNAKSMMVRIIEDLSISWYWILLGLVIALAFSMVFLLLMRCFVTLFVILIIAGLLSLGAYGIYQCYQEYEKHMNSQLTLGDLSLQSKLSDYFQVKEIWLACLVTVSLLEFLFLVLLVSCLRKRLAAALAMMRECSEAMGVLSPTMAYPLVPNLLVTLCVTFCIVTSINLATSGLPVYNNSSNPECNVITGEETCVPEVVMVGAYFIAQGCFSVYSMGVNTFTLCLMDDLEHNDGTLQGPYSRTRISKTVL</sequence>
<keyword evidence="7 13" id="KW-0812">Transmembrane</keyword>
<evidence type="ECO:0000256" key="12">
    <source>
        <dbReference type="ARBA" id="ARBA00036880"/>
    </source>
</evidence>
<dbReference type="OrthoDB" id="420519at2759"/>
<evidence type="ECO:0000256" key="10">
    <source>
        <dbReference type="ARBA" id="ARBA00023180"/>
    </source>
</evidence>
<dbReference type="EMBL" id="JAHKSW010000016">
    <property type="protein sequence ID" value="KAG7322519.1"/>
    <property type="molecule type" value="Genomic_DNA"/>
</dbReference>
<gene>
    <name evidence="14" type="ORF">KOW79_013865</name>
</gene>
<comment type="caution">
    <text evidence="13">Lacks conserved residue(s) required for the propagation of feature annotation.</text>
</comment>
<keyword evidence="15" id="KW-1185">Reference proteome</keyword>
<evidence type="ECO:0000256" key="6">
    <source>
        <dbReference type="ARBA" id="ARBA00022475"/>
    </source>
</evidence>
<comment type="catalytic activity">
    <reaction evidence="12">
        <text>thiamine diphosphate(out) = thiamine diphosphate(in)</text>
        <dbReference type="Rhea" id="RHEA:75471"/>
        <dbReference type="ChEBI" id="CHEBI:58937"/>
    </reaction>
</comment>
<comment type="caution">
    <text evidence="14">The sequence shown here is derived from an EMBL/GenBank/DDBJ whole genome shotgun (WGS) entry which is preliminary data.</text>
</comment>
<dbReference type="PANTHER" id="PTHR12385:SF37">
    <property type="entry name" value="CHOLINE TRANSPORTER-LIKE PROTEIN 4"/>
    <property type="match status" value="1"/>
</dbReference>
<dbReference type="InterPro" id="IPR007603">
    <property type="entry name" value="Choline_transptr-like"/>
</dbReference>
<feature type="transmembrane region" description="Helical" evidence="13">
    <location>
        <begin position="258"/>
        <end position="281"/>
    </location>
</feature>
<dbReference type="Pfam" id="PF04515">
    <property type="entry name" value="Choline_transpo"/>
    <property type="match status" value="1"/>
</dbReference>
<feature type="transmembrane region" description="Helical" evidence="13">
    <location>
        <begin position="179"/>
        <end position="199"/>
    </location>
</feature>
<evidence type="ECO:0000256" key="1">
    <source>
        <dbReference type="ARBA" id="ARBA00004141"/>
    </source>
</evidence>
<evidence type="ECO:0000256" key="5">
    <source>
        <dbReference type="ARBA" id="ARBA00022449"/>
    </source>
</evidence>
<keyword evidence="5" id="KW-0050">Antiport</keyword>
<evidence type="ECO:0000256" key="2">
    <source>
        <dbReference type="ARBA" id="ARBA00004221"/>
    </source>
</evidence>
<keyword evidence="8 13" id="KW-1133">Transmembrane helix</keyword>
<feature type="transmembrane region" description="Helical" evidence="13">
    <location>
        <begin position="206"/>
        <end position="224"/>
    </location>
</feature>
<evidence type="ECO:0000313" key="15">
    <source>
        <dbReference type="Proteomes" id="UP000824219"/>
    </source>
</evidence>
<evidence type="ECO:0000256" key="11">
    <source>
        <dbReference type="ARBA" id="ARBA00035093"/>
    </source>
</evidence>
<feature type="transmembrane region" description="Helical" evidence="13">
    <location>
        <begin position="314"/>
        <end position="338"/>
    </location>
</feature>
<evidence type="ECO:0000256" key="3">
    <source>
        <dbReference type="ARBA" id="ARBA00007168"/>
    </source>
</evidence>
<comment type="similarity">
    <text evidence="3 13">Belongs to the CTL (choline transporter-like) family.</text>
</comment>
<dbReference type="GO" id="GO:0015871">
    <property type="term" value="P:choline transport"/>
    <property type="evidence" value="ECO:0007669"/>
    <property type="project" value="TreeGrafter"/>
</dbReference>
<name>A0A9D3SKI1_9TELE</name>
<keyword evidence="10" id="KW-0325">Glycoprotein</keyword>
<keyword evidence="4" id="KW-0813">Transport</keyword>
<dbReference type="GO" id="GO:0016324">
    <property type="term" value="C:apical plasma membrane"/>
    <property type="evidence" value="ECO:0007669"/>
    <property type="project" value="UniProtKB-SubCell"/>
</dbReference>
<evidence type="ECO:0000256" key="7">
    <source>
        <dbReference type="ARBA" id="ARBA00022692"/>
    </source>
</evidence>
<reference evidence="14 15" key="1">
    <citation type="submission" date="2021-06" db="EMBL/GenBank/DDBJ databases">
        <title>Chromosome-level genome assembly of the red-tail catfish (Hemibagrus wyckioides).</title>
        <authorList>
            <person name="Shao F."/>
        </authorList>
    </citation>
    <scope>NUCLEOTIDE SEQUENCE [LARGE SCALE GENOMIC DNA]</scope>
    <source>
        <strain evidence="14">EC202008001</strain>
        <tissue evidence="14">Blood</tissue>
    </source>
</reference>
<evidence type="ECO:0000256" key="8">
    <source>
        <dbReference type="ARBA" id="ARBA00022989"/>
    </source>
</evidence>
<keyword evidence="9 13" id="KW-0472">Membrane</keyword>
<dbReference type="Proteomes" id="UP000824219">
    <property type="component" value="Linkage Group LG16"/>
</dbReference>
<comment type="function">
    <text evidence="13">Choline transporter.</text>
</comment>
<organism evidence="14 15">
    <name type="scientific">Hemibagrus wyckioides</name>
    <dbReference type="NCBI Taxonomy" id="337641"/>
    <lineage>
        <taxon>Eukaryota</taxon>
        <taxon>Metazoa</taxon>
        <taxon>Chordata</taxon>
        <taxon>Craniata</taxon>
        <taxon>Vertebrata</taxon>
        <taxon>Euteleostomi</taxon>
        <taxon>Actinopterygii</taxon>
        <taxon>Neopterygii</taxon>
        <taxon>Teleostei</taxon>
        <taxon>Ostariophysi</taxon>
        <taxon>Siluriformes</taxon>
        <taxon>Bagridae</taxon>
        <taxon>Hemibagrus</taxon>
    </lineage>
</organism>
<protein>
    <recommendedName>
        <fullName evidence="13">Choline transporter-like protein</fullName>
    </recommendedName>
</protein>
<evidence type="ECO:0000256" key="9">
    <source>
        <dbReference type="ARBA" id="ARBA00023136"/>
    </source>
</evidence>
<dbReference type="GO" id="GO:0090422">
    <property type="term" value="F:thiamine pyrophosphate transmembrane transporter activity"/>
    <property type="evidence" value="ECO:0007669"/>
    <property type="project" value="TreeGrafter"/>
</dbReference>